<dbReference type="InterPro" id="IPR002586">
    <property type="entry name" value="CobQ/CobB/MinD/ParA_Nub-bd_dom"/>
</dbReference>
<evidence type="ECO:0000313" key="3">
    <source>
        <dbReference type="EMBL" id="RXZ51840.1"/>
    </source>
</evidence>
<dbReference type="AlphaFoldDB" id="A0A4Q2JYX1"/>
<evidence type="ECO:0000313" key="4">
    <source>
        <dbReference type="Proteomes" id="UP000292881"/>
    </source>
</evidence>
<gene>
    <name evidence="3" type="ORF">ESO86_00365</name>
</gene>
<dbReference type="GO" id="GO:0009898">
    <property type="term" value="C:cytoplasmic side of plasma membrane"/>
    <property type="evidence" value="ECO:0007669"/>
    <property type="project" value="TreeGrafter"/>
</dbReference>
<dbReference type="GO" id="GO:0005829">
    <property type="term" value="C:cytosol"/>
    <property type="evidence" value="ECO:0007669"/>
    <property type="project" value="TreeGrafter"/>
</dbReference>
<dbReference type="GO" id="GO:0051782">
    <property type="term" value="P:negative regulation of cell division"/>
    <property type="evidence" value="ECO:0007669"/>
    <property type="project" value="TreeGrafter"/>
</dbReference>
<organism evidence="3 4">
    <name type="scientific">Agromyces binzhouensis</name>
    <dbReference type="NCBI Taxonomy" id="1817495"/>
    <lineage>
        <taxon>Bacteria</taxon>
        <taxon>Bacillati</taxon>
        <taxon>Actinomycetota</taxon>
        <taxon>Actinomycetes</taxon>
        <taxon>Micrococcales</taxon>
        <taxon>Microbacteriaceae</taxon>
        <taxon>Agromyces</taxon>
    </lineage>
</organism>
<dbReference type="Proteomes" id="UP000292881">
    <property type="component" value="Unassembled WGS sequence"/>
</dbReference>
<feature type="compositionally biased region" description="Low complexity" evidence="1">
    <location>
        <begin position="44"/>
        <end position="60"/>
    </location>
</feature>
<keyword evidence="4" id="KW-1185">Reference proteome</keyword>
<name>A0A4Q2JYX1_9MICO</name>
<feature type="region of interest" description="Disordered" evidence="1">
    <location>
        <begin position="39"/>
        <end position="60"/>
    </location>
</feature>
<dbReference type="EMBL" id="SDPL01000002">
    <property type="protein sequence ID" value="RXZ51840.1"/>
    <property type="molecule type" value="Genomic_DNA"/>
</dbReference>
<accession>A0A4Q2JYX1</accession>
<dbReference type="GO" id="GO:0005524">
    <property type="term" value="F:ATP binding"/>
    <property type="evidence" value="ECO:0007669"/>
    <property type="project" value="TreeGrafter"/>
</dbReference>
<dbReference type="OrthoDB" id="4640801at2"/>
<sequence length="439" mass="45944">MNEPTTNAIAVKDAAQTCGQCGSDQLGSQFCTACGAPRSHAQVPTESTPSEAPTPAAPVDAAAPGVFAGAQRAAGYVESPHTIHGAELAEIRAIARQQHDTEPEVDLPADPHPTVDGTLTTTPPAAELSVEQFVSLTAPHASVVASTGMRGLLGRLGIRVAPGRAEQAEREQADAVRRDEQTIRQATWTRAVSVLVANRKGGTGKTPVSLLLGGTLAAIRGGSVAIVEVADDPGALAFRAEGTPPRGIGELVRDIDTIRTAGQLAGYTAPQTSFAAVIGSPGRRERLTRDAVSRVAAVIDEYYAIRVMDSGNQPSSDAFHAATAAADVLVVPVLNAGDAVLEALAMLEELRSLGGHAAELADQAIIVRLTDGRPEHPHVVDRITELLDTARVSVVLEVPYDAHIAERGQLTLDRLAPATRRAFTRLAAETITSLQHRIR</sequence>
<dbReference type="InterPro" id="IPR050625">
    <property type="entry name" value="ParA/MinD_ATPase"/>
</dbReference>
<dbReference type="PANTHER" id="PTHR43384">
    <property type="entry name" value="SEPTUM SITE-DETERMINING PROTEIN MIND HOMOLOG, CHLOROPLASTIC-RELATED"/>
    <property type="match status" value="1"/>
</dbReference>
<dbReference type="SUPFAM" id="SSF52540">
    <property type="entry name" value="P-loop containing nucleoside triphosphate hydrolases"/>
    <property type="match status" value="1"/>
</dbReference>
<dbReference type="PANTHER" id="PTHR43384:SF14">
    <property type="entry name" value="ESX-1 SECRETION-ASSOCIATED PROTEIN ESPI"/>
    <property type="match status" value="1"/>
</dbReference>
<evidence type="ECO:0000259" key="2">
    <source>
        <dbReference type="Pfam" id="PF01656"/>
    </source>
</evidence>
<dbReference type="Gene3D" id="3.40.50.300">
    <property type="entry name" value="P-loop containing nucleotide triphosphate hydrolases"/>
    <property type="match status" value="1"/>
</dbReference>
<dbReference type="Pfam" id="PF01656">
    <property type="entry name" value="CbiA"/>
    <property type="match status" value="1"/>
</dbReference>
<feature type="domain" description="CobQ/CobB/MinD/ParA nucleotide binding" evidence="2">
    <location>
        <begin position="195"/>
        <end position="407"/>
    </location>
</feature>
<dbReference type="InterPro" id="IPR027417">
    <property type="entry name" value="P-loop_NTPase"/>
</dbReference>
<protein>
    <recommendedName>
        <fullName evidence="2">CobQ/CobB/MinD/ParA nucleotide binding domain-containing protein</fullName>
    </recommendedName>
</protein>
<reference evidence="3 4" key="1">
    <citation type="submission" date="2019-01" db="EMBL/GenBank/DDBJ databases">
        <authorList>
            <person name="Li J."/>
        </authorList>
    </citation>
    <scope>NUCLEOTIDE SEQUENCE [LARGE SCALE GENOMIC DNA]</scope>
    <source>
        <strain evidence="3 4">CGMCC 4.7180</strain>
    </source>
</reference>
<dbReference type="GO" id="GO:0016887">
    <property type="term" value="F:ATP hydrolysis activity"/>
    <property type="evidence" value="ECO:0007669"/>
    <property type="project" value="TreeGrafter"/>
</dbReference>
<comment type="caution">
    <text evidence="3">The sequence shown here is derived from an EMBL/GenBank/DDBJ whole genome shotgun (WGS) entry which is preliminary data.</text>
</comment>
<proteinExistence type="predicted"/>
<evidence type="ECO:0000256" key="1">
    <source>
        <dbReference type="SAM" id="MobiDB-lite"/>
    </source>
</evidence>